<organism evidence="1 2">
    <name type="scientific">Geoalkalibacter subterraneus</name>
    <dbReference type="NCBI Taxonomy" id="483547"/>
    <lineage>
        <taxon>Bacteria</taxon>
        <taxon>Pseudomonadati</taxon>
        <taxon>Thermodesulfobacteriota</taxon>
        <taxon>Desulfuromonadia</taxon>
        <taxon>Desulfuromonadales</taxon>
        <taxon>Geoalkalibacteraceae</taxon>
        <taxon>Geoalkalibacter</taxon>
    </lineage>
</organism>
<dbReference type="AlphaFoldDB" id="A0A0B5FU46"/>
<dbReference type="Proteomes" id="UP000035036">
    <property type="component" value="Chromosome"/>
</dbReference>
<dbReference type="InterPro" id="IPR008772">
    <property type="entry name" value="Phosphonate_metab_PhnH"/>
</dbReference>
<proteinExistence type="predicted"/>
<dbReference type="HOGENOM" id="CLU_115317_0_0_7"/>
<accession>A0A0B5FU46</accession>
<sequence>MLELSLIWKPEIQQQLFRALLNAMARPGSLEESVCTPEGGASGLPVLAMLVDGEVSLADPHQLLQKRDWSLLQASEKSADTADYVLCNGKRTAEFTPKLGTLTSPEQSATLVIAVSDLNSGTTRLKLMGPGIAETTYLHIDGLDTSWIQARQDWVCEFPLGVDLILVSETQLAAIPRTTKVEVL</sequence>
<dbReference type="RefSeq" id="WP_040200957.1">
    <property type="nucleotide sequence ID" value="NZ_CP010311.1"/>
</dbReference>
<name>A0A0B5FU46_9BACT</name>
<dbReference type="SUPFAM" id="SSF159709">
    <property type="entry name" value="PhnH-like"/>
    <property type="match status" value="1"/>
</dbReference>
<dbReference type="GO" id="GO:0019634">
    <property type="term" value="P:organic phosphonate metabolic process"/>
    <property type="evidence" value="ECO:0007669"/>
    <property type="project" value="InterPro"/>
</dbReference>
<dbReference type="Gene3D" id="3.40.50.11310">
    <property type="entry name" value="Bacterial phosphonate metabolism protein PhnH"/>
    <property type="match status" value="1"/>
</dbReference>
<dbReference type="KEGG" id="gsb:GSUB_11840"/>
<dbReference type="STRING" id="483547.GSUB_11840"/>
<dbReference type="InterPro" id="IPR038058">
    <property type="entry name" value="PhnH-like_sp"/>
</dbReference>
<dbReference type="EMBL" id="CP010311">
    <property type="protein sequence ID" value="AJF07116.1"/>
    <property type="molecule type" value="Genomic_DNA"/>
</dbReference>
<evidence type="ECO:0000313" key="2">
    <source>
        <dbReference type="Proteomes" id="UP000035036"/>
    </source>
</evidence>
<dbReference type="NCBIfam" id="TIGR03292">
    <property type="entry name" value="PhnH_redo"/>
    <property type="match status" value="1"/>
</dbReference>
<dbReference type="OrthoDB" id="9814509at2"/>
<evidence type="ECO:0008006" key="3">
    <source>
        <dbReference type="Google" id="ProtNLM"/>
    </source>
</evidence>
<reference evidence="1 2" key="1">
    <citation type="journal article" date="2015" name="Genome Announc.">
        <title>Genomes of Geoalkalibacter ferrihydriticus Z-0531T and Geoalkalibacter subterraneus Red1T, Two Haloalkaliphilic Metal-Reducing Deltaproteobacteria.</title>
        <authorList>
            <person name="Badalamenti J.P."/>
            <person name="Krajmalnik-Brown R."/>
            <person name="Torres C.I."/>
            <person name="Bond D.R."/>
        </authorList>
    </citation>
    <scope>NUCLEOTIDE SEQUENCE [LARGE SCALE GENOMIC DNA]</scope>
    <source>
        <strain evidence="1 2">Red1</strain>
    </source>
</reference>
<dbReference type="Pfam" id="PF05845">
    <property type="entry name" value="PhnH"/>
    <property type="match status" value="1"/>
</dbReference>
<dbReference type="PIRSF" id="PIRSF020680">
    <property type="entry name" value="PhnH"/>
    <property type="match status" value="1"/>
</dbReference>
<evidence type="ECO:0000313" key="1">
    <source>
        <dbReference type="EMBL" id="AJF07116.1"/>
    </source>
</evidence>
<keyword evidence="2" id="KW-1185">Reference proteome</keyword>
<gene>
    <name evidence="1" type="ORF">GSUB_11840</name>
</gene>
<protein>
    <recommendedName>
        <fullName evidence="3">Phosphonate metabolism protein PhnH</fullName>
    </recommendedName>
</protein>